<protein>
    <submittedName>
        <fullName evidence="1">Uncharacterized protein</fullName>
    </submittedName>
</protein>
<reference evidence="1 2" key="1">
    <citation type="submission" date="2013-03" db="EMBL/GenBank/DDBJ databases">
        <authorList>
            <person name="Le V."/>
        </authorList>
    </citation>
    <scope>NUCLEOTIDE SEQUENCE [LARGE SCALE GENOMIC DNA]</scope>
    <source>
        <strain evidence="1 2">BiD32</strain>
    </source>
</reference>
<accession>N1MPM2</accession>
<dbReference type="Proteomes" id="UP000013201">
    <property type="component" value="Unassembled WGS sequence"/>
</dbReference>
<evidence type="ECO:0000313" key="1">
    <source>
        <dbReference type="EMBL" id="CCW19155.1"/>
    </source>
</evidence>
<organism evidence="1 2">
    <name type="scientific">Sphingobium indicum BiD32</name>
    <dbReference type="NCBI Taxonomy" id="1301087"/>
    <lineage>
        <taxon>Bacteria</taxon>
        <taxon>Pseudomonadati</taxon>
        <taxon>Pseudomonadota</taxon>
        <taxon>Alphaproteobacteria</taxon>
        <taxon>Sphingomonadales</taxon>
        <taxon>Sphingomonadaceae</taxon>
        <taxon>Sphingobium</taxon>
    </lineage>
</organism>
<dbReference type="AlphaFoldDB" id="N1MPM2"/>
<sequence length="105" mass="12029">MTVPCDARAQTTEHFPNVRNFRILDFESEWLLLGKTPEGAFEVHRDLIFHGGPGTTVELRFFSENHVIKLLEDAGFHDIRVHKESVPEFGIFPPHHEGLPITARK</sequence>
<proteinExistence type="predicted"/>
<name>N1MPM2_9SPHN</name>
<evidence type="ECO:0000313" key="2">
    <source>
        <dbReference type="Proteomes" id="UP000013201"/>
    </source>
</evidence>
<comment type="caution">
    <text evidence="1">The sequence shown here is derived from an EMBL/GenBank/DDBJ whole genome shotgun (WGS) entry which is preliminary data.</text>
</comment>
<keyword evidence="2" id="KW-1185">Reference proteome</keyword>
<gene>
    <name evidence="1" type="ORF">EBBID32_35200</name>
</gene>
<reference evidence="2" key="2">
    <citation type="submission" date="2013-04" db="EMBL/GenBank/DDBJ databases">
        <title>Bisphenol A degrading Sphingobium sp. strain BiD32.</title>
        <authorList>
            <person name="Nielsen J.L."/>
            <person name="Zhou N.A."/>
            <person name="Kjeldal H."/>
        </authorList>
    </citation>
    <scope>NUCLEOTIDE SEQUENCE [LARGE SCALE GENOMIC DNA]</scope>
    <source>
        <strain evidence="2">BiD32</strain>
    </source>
</reference>
<dbReference type="EMBL" id="CAVK010000176">
    <property type="protein sequence ID" value="CCW19155.1"/>
    <property type="molecule type" value="Genomic_DNA"/>
</dbReference>